<evidence type="ECO:0000313" key="1">
    <source>
        <dbReference type="EMBL" id="AQK80874.1"/>
    </source>
</evidence>
<gene>
    <name evidence="1" type="ORF">ZEAMMB73_Zm00001d036374</name>
</gene>
<name>A0A1D6LMS8_MAIZE</name>
<sequence length="27" mass="2931">MPDLARLSQHSKAYLFTANVGIADGVR</sequence>
<protein>
    <submittedName>
        <fullName evidence="1">Uncharacterized protein</fullName>
    </submittedName>
</protein>
<reference evidence="1" key="1">
    <citation type="submission" date="2015-12" db="EMBL/GenBank/DDBJ databases">
        <title>Update maize B73 reference genome by single molecule sequencing technologies.</title>
        <authorList>
            <consortium name="Maize Genome Sequencing Project"/>
            <person name="Ware D."/>
        </authorList>
    </citation>
    <scope>NUCLEOTIDE SEQUENCE</scope>
    <source>
        <tissue evidence="1">Seedling</tissue>
    </source>
</reference>
<dbReference type="InParanoid" id="A0A1D6LMS8"/>
<organism evidence="1">
    <name type="scientific">Zea mays</name>
    <name type="common">Maize</name>
    <dbReference type="NCBI Taxonomy" id="4577"/>
    <lineage>
        <taxon>Eukaryota</taxon>
        <taxon>Viridiplantae</taxon>
        <taxon>Streptophyta</taxon>
        <taxon>Embryophyta</taxon>
        <taxon>Tracheophyta</taxon>
        <taxon>Spermatophyta</taxon>
        <taxon>Magnoliopsida</taxon>
        <taxon>Liliopsida</taxon>
        <taxon>Poales</taxon>
        <taxon>Poaceae</taxon>
        <taxon>PACMAD clade</taxon>
        <taxon>Panicoideae</taxon>
        <taxon>Andropogonodae</taxon>
        <taxon>Andropogoneae</taxon>
        <taxon>Tripsacinae</taxon>
        <taxon>Zea</taxon>
    </lineage>
</organism>
<dbReference type="AlphaFoldDB" id="A0A1D6LMS8"/>
<accession>A0A1D6LMS8</accession>
<dbReference type="EMBL" id="CM000782">
    <property type="protein sequence ID" value="AQK80874.1"/>
    <property type="molecule type" value="Genomic_DNA"/>
</dbReference>
<proteinExistence type="predicted"/>